<evidence type="ECO:0000313" key="1">
    <source>
        <dbReference type="EMBL" id="WQD70540.1"/>
    </source>
</evidence>
<proteinExistence type="predicted"/>
<sequence length="307" mass="33612">MFSSERLKGIDVFVCVSDHGSFTAAAEKMNLTASAISKSIARLEKRLGVRLFQRTTRRLSLTDAGVAFYRTCTGVLADLEEAELLLHVENTEARGRVRIDLPSALGRAQVLPVLLPFLQAHPLLLAHFTFGDGFIEPFEEGVDIVVRIGGTNAWPETVGQRVLAHEWHSLYASPVYLSRHGTPLSEHDLEHHQCIAYGWVDGRTSPWNFADEQGAPRRRQITPQLVVGNGDGLLMAALAGCGIVQLPSWMVQQPLQEGTLVEVLPHLATQGAAITLGWVKSRQALPKVRVVLEALVAGLGKQQLQVI</sequence>
<accession>A0ACD4XMV1</accession>
<name>A0ACD4XMV1_PSEFL</name>
<keyword evidence="2" id="KW-1185">Reference proteome</keyword>
<dbReference type="Proteomes" id="UP001325023">
    <property type="component" value="Chromosome"/>
</dbReference>
<protein>
    <submittedName>
        <fullName evidence="1">LysR family transcriptional regulator</fullName>
    </submittedName>
</protein>
<gene>
    <name evidence="1" type="ORF">U0037_21130</name>
</gene>
<reference evidence="1" key="1">
    <citation type="submission" date="2023-12" db="EMBL/GenBank/DDBJ databases">
        <title>Genome sequencing and assembly of bacterial species from a model synthetic community.</title>
        <authorList>
            <person name="Hogle S.L."/>
        </authorList>
    </citation>
    <scope>NUCLEOTIDE SEQUENCE</scope>
    <source>
        <strain evidence="1">SBW25</strain>
    </source>
</reference>
<evidence type="ECO:0000313" key="2">
    <source>
        <dbReference type="Proteomes" id="UP001325023"/>
    </source>
</evidence>
<organism evidence="1 2">
    <name type="scientific">Pseudomonas fluorescens</name>
    <dbReference type="NCBI Taxonomy" id="294"/>
    <lineage>
        <taxon>Bacteria</taxon>
        <taxon>Pseudomonadati</taxon>
        <taxon>Pseudomonadota</taxon>
        <taxon>Gammaproteobacteria</taxon>
        <taxon>Pseudomonadales</taxon>
        <taxon>Pseudomonadaceae</taxon>
        <taxon>Pseudomonas</taxon>
    </lineage>
</organism>
<dbReference type="EMBL" id="CP140009">
    <property type="protein sequence ID" value="WQD70540.1"/>
    <property type="molecule type" value="Genomic_DNA"/>
</dbReference>